<sequence>MQSLTELEKRARVLEPENEQRLFIWNQTIDYANQFLNELPYRPGFSNGSFEKLEALKIEEAGKPVDALLEALKTEVDATGINSASGRHMGFIPGGGLWASALADMLSDISNKYSGIAFSGPGAVKIETQVIRWLTSVIGYPAQAFGNLTSGGSIANLTAIKAARDHHGINSTNVRKAVIYCGEQTHHSVYKALHVTGLHEAVLRKIALTESFQINTAALKQQMADDKAEGLNPFLVVGSAGTTDTGAVDPLDEMATISSQYNAWFHVDAAYGGFFMLVDEIKNKLKGIERSDSVVLDPHKTLFLPFGSGAVLLREGSVLLSSNSSKASYLIDTDGADDINPSDTGVELTRPNRGLRMWLPLQLHGVAPFRACLEEKLVLIRYFYEQIRKLGFETGPYPDLTVVIFRYPGDADNRINQKLIAAIHADGRVFLSSTVIDGKMWLRCAVVSHRTHLTEIDLALQMIQENIQRIIT</sequence>
<organism evidence="8 9">
    <name type="scientific">Flavisolibacter tropicus</name>
    <dbReference type="NCBI Taxonomy" id="1492898"/>
    <lineage>
        <taxon>Bacteria</taxon>
        <taxon>Pseudomonadati</taxon>
        <taxon>Bacteroidota</taxon>
        <taxon>Chitinophagia</taxon>
        <taxon>Chitinophagales</taxon>
        <taxon>Chitinophagaceae</taxon>
        <taxon>Flavisolibacter</taxon>
    </lineage>
</organism>
<dbReference type="AlphaFoldDB" id="A0A172TUZ3"/>
<reference evidence="9" key="1">
    <citation type="submission" date="2015-01" db="EMBL/GenBank/DDBJ databases">
        <title>Flavisolibacter sp./LCS9/ whole genome sequencing.</title>
        <authorList>
            <person name="Kim M.K."/>
            <person name="Srinivasan S."/>
            <person name="Lee J.-J."/>
        </authorList>
    </citation>
    <scope>NUCLEOTIDE SEQUENCE [LARGE SCALE GENOMIC DNA]</scope>
    <source>
        <strain evidence="9">LCS9</strain>
    </source>
</reference>
<keyword evidence="5 7" id="KW-0456">Lyase</keyword>
<evidence type="ECO:0000256" key="2">
    <source>
        <dbReference type="ARBA" id="ARBA00009533"/>
    </source>
</evidence>
<keyword evidence="9" id="KW-1185">Reference proteome</keyword>
<evidence type="ECO:0000256" key="1">
    <source>
        <dbReference type="ARBA" id="ARBA00001933"/>
    </source>
</evidence>
<gene>
    <name evidence="8" type="ORF">SY85_10205</name>
</gene>
<dbReference type="PANTHER" id="PTHR11999:SF70">
    <property type="entry name" value="MIP05841P"/>
    <property type="match status" value="1"/>
</dbReference>
<dbReference type="GO" id="GO:0005737">
    <property type="term" value="C:cytoplasm"/>
    <property type="evidence" value="ECO:0007669"/>
    <property type="project" value="TreeGrafter"/>
</dbReference>
<dbReference type="GO" id="GO:0016831">
    <property type="term" value="F:carboxy-lyase activity"/>
    <property type="evidence" value="ECO:0007669"/>
    <property type="project" value="UniProtKB-KW"/>
</dbReference>
<dbReference type="OrthoDB" id="9803665at2"/>
<dbReference type="Gene3D" id="3.90.1150.10">
    <property type="entry name" value="Aspartate Aminotransferase, domain 1"/>
    <property type="match status" value="1"/>
</dbReference>
<keyword evidence="4 6" id="KW-0663">Pyridoxal phosphate</keyword>
<dbReference type="GO" id="GO:0019752">
    <property type="term" value="P:carboxylic acid metabolic process"/>
    <property type="evidence" value="ECO:0007669"/>
    <property type="project" value="InterPro"/>
</dbReference>
<protein>
    <recommendedName>
        <fullName evidence="10">Amino acid decarboxylase</fullName>
    </recommendedName>
</protein>
<dbReference type="InterPro" id="IPR015421">
    <property type="entry name" value="PyrdxlP-dep_Trfase_major"/>
</dbReference>
<keyword evidence="3" id="KW-0210">Decarboxylase</keyword>
<dbReference type="EMBL" id="CP011390">
    <property type="protein sequence ID" value="ANE50822.1"/>
    <property type="molecule type" value="Genomic_DNA"/>
</dbReference>
<dbReference type="InterPro" id="IPR015422">
    <property type="entry name" value="PyrdxlP-dep_Trfase_small"/>
</dbReference>
<reference evidence="8 9" key="2">
    <citation type="journal article" date="2016" name="Int. J. Syst. Evol. Microbiol.">
        <title>Flavisolibacter tropicus sp. nov., isolated from tropical soil.</title>
        <authorList>
            <person name="Lee J.J."/>
            <person name="Kang M.S."/>
            <person name="Kim G.S."/>
            <person name="Lee C.S."/>
            <person name="Lim S."/>
            <person name="Lee J."/>
            <person name="Roh S.H."/>
            <person name="Kang H."/>
            <person name="Ha J.M."/>
            <person name="Bae S."/>
            <person name="Jung H.Y."/>
            <person name="Kim M.K."/>
        </authorList>
    </citation>
    <scope>NUCLEOTIDE SEQUENCE [LARGE SCALE GENOMIC DNA]</scope>
    <source>
        <strain evidence="8 9">LCS9</strain>
    </source>
</reference>
<evidence type="ECO:0000313" key="9">
    <source>
        <dbReference type="Proteomes" id="UP000077177"/>
    </source>
</evidence>
<dbReference type="Gene3D" id="3.40.640.10">
    <property type="entry name" value="Type I PLP-dependent aspartate aminotransferase-like (Major domain)"/>
    <property type="match status" value="1"/>
</dbReference>
<dbReference type="KEGG" id="fla:SY85_10205"/>
<dbReference type="RefSeq" id="WP_066404180.1">
    <property type="nucleotide sequence ID" value="NZ_CP011390.1"/>
</dbReference>
<dbReference type="SUPFAM" id="SSF53383">
    <property type="entry name" value="PLP-dependent transferases"/>
    <property type="match status" value="1"/>
</dbReference>
<dbReference type="Proteomes" id="UP000077177">
    <property type="component" value="Chromosome"/>
</dbReference>
<comment type="similarity">
    <text evidence="2 7">Belongs to the group II decarboxylase family.</text>
</comment>
<name>A0A172TUZ3_9BACT</name>
<dbReference type="PANTHER" id="PTHR11999">
    <property type="entry name" value="GROUP II PYRIDOXAL-5-PHOSPHATE DECARBOXYLASE"/>
    <property type="match status" value="1"/>
</dbReference>
<evidence type="ECO:0000256" key="3">
    <source>
        <dbReference type="ARBA" id="ARBA00022793"/>
    </source>
</evidence>
<dbReference type="InterPro" id="IPR002129">
    <property type="entry name" value="PyrdxlP-dep_de-COase"/>
</dbReference>
<dbReference type="InterPro" id="IPR010977">
    <property type="entry name" value="Aromatic_deC"/>
</dbReference>
<dbReference type="STRING" id="1492898.SY85_10205"/>
<accession>A0A172TUZ3</accession>
<evidence type="ECO:0000256" key="5">
    <source>
        <dbReference type="ARBA" id="ARBA00023239"/>
    </source>
</evidence>
<dbReference type="Pfam" id="PF00282">
    <property type="entry name" value="Pyridoxal_deC"/>
    <property type="match status" value="1"/>
</dbReference>
<evidence type="ECO:0008006" key="10">
    <source>
        <dbReference type="Google" id="ProtNLM"/>
    </source>
</evidence>
<dbReference type="GO" id="GO:0030170">
    <property type="term" value="F:pyridoxal phosphate binding"/>
    <property type="evidence" value="ECO:0007669"/>
    <property type="project" value="InterPro"/>
</dbReference>
<dbReference type="PATRIC" id="fig|1492898.3.peg.2193"/>
<evidence type="ECO:0000313" key="8">
    <source>
        <dbReference type="EMBL" id="ANE50822.1"/>
    </source>
</evidence>
<evidence type="ECO:0000256" key="7">
    <source>
        <dbReference type="RuleBase" id="RU000382"/>
    </source>
</evidence>
<comment type="cofactor">
    <cofactor evidence="1 6 7">
        <name>pyridoxal 5'-phosphate</name>
        <dbReference type="ChEBI" id="CHEBI:597326"/>
    </cofactor>
</comment>
<dbReference type="InterPro" id="IPR015424">
    <property type="entry name" value="PyrdxlP-dep_Trfase"/>
</dbReference>
<feature type="modified residue" description="N6-(pyridoxal phosphate)lysine" evidence="6">
    <location>
        <position position="300"/>
    </location>
</feature>
<evidence type="ECO:0000256" key="4">
    <source>
        <dbReference type="ARBA" id="ARBA00022898"/>
    </source>
</evidence>
<evidence type="ECO:0000256" key="6">
    <source>
        <dbReference type="PIRSR" id="PIRSR602129-50"/>
    </source>
</evidence>
<proteinExistence type="inferred from homology"/>